<evidence type="ECO:0000256" key="1">
    <source>
        <dbReference type="ARBA" id="ARBA00004651"/>
    </source>
</evidence>
<dbReference type="Pfam" id="PF00005">
    <property type="entry name" value="ABC_tran"/>
    <property type="match status" value="1"/>
</dbReference>
<organism evidence="12 13">
    <name type="scientific">Moorena producens 3L</name>
    <dbReference type="NCBI Taxonomy" id="489825"/>
    <lineage>
        <taxon>Bacteria</taxon>
        <taxon>Bacillati</taxon>
        <taxon>Cyanobacteriota</taxon>
        <taxon>Cyanophyceae</taxon>
        <taxon>Coleofasciculales</taxon>
        <taxon>Coleofasciculaceae</taxon>
        <taxon>Moorena</taxon>
    </lineage>
</organism>
<keyword evidence="7 9" id="KW-1133">Transmembrane helix</keyword>
<dbReference type="InterPro" id="IPR003439">
    <property type="entry name" value="ABC_transporter-like_ATP-bd"/>
</dbReference>
<keyword evidence="4 9" id="KW-0812">Transmembrane</keyword>
<evidence type="ECO:0000256" key="8">
    <source>
        <dbReference type="ARBA" id="ARBA00023136"/>
    </source>
</evidence>
<dbReference type="eggNOG" id="COG1132">
    <property type="taxonomic scope" value="Bacteria"/>
</dbReference>
<evidence type="ECO:0000256" key="6">
    <source>
        <dbReference type="ARBA" id="ARBA00022840"/>
    </source>
</evidence>
<dbReference type="SUPFAM" id="SSF52540">
    <property type="entry name" value="P-loop containing nucleoside triphosphate hydrolases"/>
    <property type="match status" value="1"/>
</dbReference>
<keyword evidence="8 9" id="KW-0472">Membrane</keyword>
<dbReference type="InterPro" id="IPR036640">
    <property type="entry name" value="ABC1_TM_sf"/>
</dbReference>
<evidence type="ECO:0000313" key="13">
    <source>
        <dbReference type="Proteomes" id="UP000003959"/>
    </source>
</evidence>
<name>F4XN55_9CYAN</name>
<evidence type="ECO:0000256" key="7">
    <source>
        <dbReference type="ARBA" id="ARBA00022989"/>
    </source>
</evidence>
<dbReference type="InterPro" id="IPR017871">
    <property type="entry name" value="ABC_transporter-like_CS"/>
</dbReference>
<sequence length="607" mass="66835">MKRWWLRLIPYALPHRRGLLSMMLLMLVGVGLNVLKPWPLKLIVDYVLTDQPLPHSFTWLKAIPGEESPSWLLGWLAGSTILLFLASEAVRIIQNYVGNGIGSRMAYSLGAVLFDHLQRLSLGFHGQQPTGDLIRRVMTDSRCIQVLVMNVFLPILTSLVSLVAMLAVMWQLDPTLSLLALLVAPLLVVLIRFFNQPMTERNYQHQQLEGEIMALSEQALTAVPIVQAFSREAHEDNRFRNLSRQVVQAHLRAVLSQLQFKVSVSGVTAMGTAVMILIGGFQVLEGSLSLGSLLVFLSYLASLYAPMETLAYISSGFASGAAGARRVLEMLDVQDQVQEETGAKPLPPCPPGVRGHIRLERVTFGYKPGHPILQDITLEVQPGETIALVGMTGAGKSTLVSLIPRFFDPWQGRVLFDGVDVRQVQLSSLRSQVAIVLQEPFLLPLTVADNIAYGRPGASYEEIVAVAKAANADEFIQRLPQGYDTVIGERGGTLSGGQRQRIAIARALLKDAPVLILDEPTSALDAQTEALLMEALERLMAGRTTFIIAHRLSTIRQADRIVVLEQGKVVEAGTHQELLEDAGFYHRFYESCGLSRSPPPYRSATSR</sequence>
<dbReference type="FunFam" id="3.40.50.300:FF:000221">
    <property type="entry name" value="Multidrug ABC transporter ATP-binding protein"/>
    <property type="match status" value="1"/>
</dbReference>
<keyword evidence="2" id="KW-0813">Transport</keyword>
<proteinExistence type="predicted"/>
<keyword evidence="6" id="KW-0067">ATP-binding</keyword>
<dbReference type="InterPro" id="IPR039421">
    <property type="entry name" value="Type_1_exporter"/>
</dbReference>
<dbReference type="Proteomes" id="UP000003959">
    <property type="component" value="Unassembled WGS sequence"/>
</dbReference>
<dbReference type="PANTHER" id="PTHR24221">
    <property type="entry name" value="ATP-BINDING CASSETTE SUB-FAMILY B"/>
    <property type="match status" value="1"/>
</dbReference>
<accession>F4XN55</accession>
<evidence type="ECO:0000256" key="5">
    <source>
        <dbReference type="ARBA" id="ARBA00022741"/>
    </source>
</evidence>
<dbReference type="CDD" id="cd18564">
    <property type="entry name" value="ABC_6TM_exporter_like"/>
    <property type="match status" value="1"/>
</dbReference>
<feature type="domain" description="ABC transmembrane type-1" evidence="11">
    <location>
        <begin position="22"/>
        <end position="319"/>
    </location>
</feature>
<dbReference type="Gene3D" id="3.40.50.300">
    <property type="entry name" value="P-loop containing nucleotide triphosphate hydrolases"/>
    <property type="match status" value="1"/>
</dbReference>
<dbReference type="PROSITE" id="PS50893">
    <property type="entry name" value="ABC_TRANSPORTER_2"/>
    <property type="match status" value="1"/>
</dbReference>
<feature type="transmembrane region" description="Helical" evidence="9">
    <location>
        <begin position="176"/>
        <end position="194"/>
    </location>
</feature>
<dbReference type="CDD" id="cd03251">
    <property type="entry name" value="ABCC_MsbA"/>
    <property type="match status" value="1"/>
</dbReference>
<feature type="transmembrane region" description="Helical" evidence="9">
    <location>
        <begin position="146"/>
        <end position="170"/>
    </location>
</feature>
<reference evidence="13" key="1">
    <citation type="journal article" date="2011" name="Proc. Natl. Acad. Sci. U.S.A.">
        <title>Genomic insights into the physiology and ecology of the marine filamentous cyanobacterium Lyngbya majuscula.</title>
        <authorList>
            <person name="Jones A.C."/>
            <person name="Monroe E.A."/>
            <person name="Podell S."/>
            <person name="Hess W.R."/>
            <person name="Klages S."/>
            <person name="Esquenazi E."/>
            <person name="Niessen S."/>
            <person name="Hoover H."/>
            <person name="Rothmann M."/>
            <person name="Lasken R.S."/>
            <person name="Yates J.R.III."/>
            <person name="Reinhardt R."/>
            <person name="Kube M."/>
            <person name="Burkart M.D."/>
            <person name="Allen E.E."/>
            <person name="Dorrestein P.C."/>
            <person name="Gerwick W.H."/>
            <person name="Gerwick L."/>
        </authorList>
    </citation>
    <scope>NUCLEOTIDE SEQUENCE [LARGE SCALE GENOMIC DNA]</scope>
    <source>
        <strain evidence="13">3L</strain>
    </source>
</reference>
<dbReference type="GO" id="GO:0005524">
    <property type="term" value="F:ATP binding"/>
    <property type="evidence" value="ECO:0007669"/>
    <property type="project" value="UniProtKB-KW"/>
</dbReference>
<protein>
    <submittedName>
        <fullName evidence="12">ABC-type multidrug transport system, ATPase and permease component</fullName>
    </submittedName>
</protein>
<dbReference type="InterPro" id="IPR003593">
    <property type="entry name" value="AAA+_ATPase"/>
</dbReference>
<evidence type="ECO:0000256" key="2">
    <source>
        <dbReference type="ARBA" id="ARBA00022448"/>
    </source>
</evidence>
<evidence type="ECO:0000256" key="9">
    <source>
        <dbReference type="SAM" id="Phobius"/>
    </source>
</evidence>
<dbReference type="InterPro" id="IPR027417">
    <property type="entry name" value="P-loop_NTPase"/>
</dbReference>
<dbReference type="InterPro" id="IPR011527">
    <property type="entry name" value="ABC1_TM_dom"/>
</dbReference>
<evidence type="ECO:0000313" key="12">
    <source>
        <dbReference type="EMBL" id="EGJ34114.1"/>
    </source>
</evidence>
<evidence type="ECO:0000259" key="10">
    <source>
        <dbReference type="PROSITE" id="PS50893"/>
    </source>
</evidence>
<gene>
    <name evidence="12" type="ORF">LYNGBM3L_21200</name>
</gene>
<dbReference type="GO" id="GO:0016887">
    <property type="term" value="F:ATP hydrolysis activity"/>
    <property type="evidence" value="ECO:0007669"/>
    <property type="project" value="InterPro"/>
</dbReference>
<dbReference type="GO" id="GO:0005886">
    <property type="term" value="C:plasma membrane"/>
    <property type="evidence" value="ECO:0007669"/>
    <property type="project" value="UniProtKB-SubCell"/>
</dbReference>
<comment type="subcellular location">
    <subcellularLocation>
        <location evidence="1">Cell membrane</location>
        <topology evidence="1">Multi-pass membrane protein</topology>
    </subcellularLocation>
</comment>
<dbReference type="OrthoDB" id="9762778at2"/>
<dbReference type="PROSITE" id="PS50929">
    <property type="entry name" value="ABC_TM1F"/>
    <property type="match status" value="1"/>
</dbReference>
<dbReference type="GO" id="GO:0034040">
    <property type="term" value="F:ATPase-coupled lipid transmembrane transporter activity"/>
    <property type="evidence" value="ECO:0007669"/>
    <property type="project" value="TreeGrafter"/>
</dbReference>
<evidence type="ECO:0000256" key="3">
    <source>
        <dbReference type="ARBA" id="ARBA00022475"/>
    </source>
</evidence>
<dbReference type="HOGENOM" id="CLU_000604_84_3_3"/>
<feature type="domain" description="ABC transporter" evidence="10">
    <location>
        <begin position="357"/>
        <end position="591"/>
    </location>
</feature>
<dbReference type="SUPFAM" id="SSF90123">
    <property type="entry name" value="ABC transporter transmembrane region"/>
    <property type="match status" value="1"/>
</dbReference>
<dbReference type="GO" id="GO:0140359">
    <property type="term" value="F:ABC-type transporter activity"/>
    <property type="evidence" value="ECO:0007669"/>
    <property type="project" value="InterPro"/>
</dbReference>
<feature type="transmembrane region" description="Helical" evidence="9">
    <location>
        <begin position="68"/>
        <end position="86"/>
    </location>
</feature>
<evidence type="ECO:0000256" key="4">
    <source>
        <dbReference type="ARBA" id="ARBA00022692"/>
    </source>
</evidence>
<feature type="transmembrane region" description="Helical" evidence="9">
    <location>
        <begin position="262"/>
        <end position="281"/>
    </location>
</feature>
<feature type="transmembrane region" description="Helical" evidence="9">
    <location>
        <begin position="20"/>
        <end position="38"/>
    </location>
</feature>
<keyword evidence="3" id="KW-1003">Cell membrane</keyword>
<dbReference type="SMART" id="SM00382">
    <property type="entry name" value="AAA"/>
    <property type="match status" value="1"/>
</dbReference>
<keyword evidence="5" id="KW-0547">Nucleotide-binding</keyword>
<dbReference type="RefSeq" id="WP_008181235.1">
    <property type="nucleotide sequence ID" value="NZ_GL890840.1"/>
</dbReference>
<dbReference type="Gene3D" id="1.20.1560.10">
    <property type="entry name" value="ABC transporter type 1, transmembrane domain"/>
    <property type="match status" value="1"/>
</dbReference>
<dbReference type="Pfam" id="PF00664">
    <property type="entry name" value="ABC_membrane"/>
    <property type="match status" value="1"/>
</dbReference>
<dbReference type="PROSITE" id="PS00211">
    <property type="entry name" value="ABC_TRANSPORTER_1"/>
    <property type="match status" value="1"/>
</dbReference>
<dbReference type="PANTHER" id="PTHR24221:SF654">
    <property type="entry name" value="ATP-BINDING CASSETTE SUB-FAMILY B MEMBER 6"/>
    <property type="match status" value="1"/>
</dbReference>
<dbReference type="EMBL" id="GL890840">
    <property type="protein sequence ID" value="EGJ34114.1"/>
    <property type="molecule type" value="Genomic_DNA"/>
</dbReference>
<dbReference type="AlphaFoldDB" id="F4XN55"/>
<evidence type="ECO:0000259" key="11">
    <source>
        <dbReference type="PROSITE" id="PS50929"/>
    </source>
</evidence>
<keyword evidence="13" id="KW-1185">Reference proteome</keyword>